<feature type="domain" description="CUB" evidence="6">
    <location>
        <begin position="407"/>
        <end position="524"/>
    </location>
</feature>
<evidence type="ECO:0000259" key="6">
    <source>
        <dbReference type="PROSITE" id="PS01180"/>
    </source>
</evidence>
<dbReference type="SUPFAM" id="SSF49854">
    <property type="entry name" value="Spermadhesin, CUB domain"/>
    <property type="match status" value="8"/>
</dbReference>
<proteinExistence type="predicted"/>
<feature type="domain" description="CUB" evidence="6">
    <location>
        <begin position="775"/>
        <end position="895"/>
    </location>
</feature>
<feature type="chain" id="PRO_5028924459" evidence="5">
    <location>
        <begin position="31"/>
        <end position="1094"/>
    </location>
</feature>
<dbReference type="InterPro" id="IPR000859">
    <property type="entry name" value="CUB_dom"/>
</dbReference>
<dbReference type="PROSITE" id="PS01180">
    <property type="entry name" value="CUB"/>
    <property type="match status" value="8"/>
</dbReference>
<dbReference type="Proteomes" id="UP000515154">
    <property type="component" value="Linkage group LG13"/>
</dbReference>
<evidence type="ECO:0000256" key="1">
    <source>
        <dbReference type="ARBA" id="ARBA00022737"/>
    </source>
</evidence>
<evidence type="ECO:0000256" key="2">
    <source>
        <dbReference type="ARBA" id="ARBA00023157"/>
    </source>
</evidence>
<feature type="signal peptide" evidence="5">
    <location>
        <begin position="1"/>
        <end position="30"/>
    </location>
</feature>
<evidence type="ECO:0000256" key="4">
    <source>
        <dbReference type="SAM" id="Phobius"/>
    </source>
</evidence>
<feature type="domain" description="CUB" evidence="6">
    <location>
        <begin position="162"/>
        <end position="279"/>
    </location>
</feature>
<dbReference type="FunFam" id="2.60.120.290:FF:000005">
    <property type="entry name" value="Procollagen C-endopeptidase enhancer 1"/>
    <property type="match status" value="2"/>
</dbReference>
<dbReference type="Pfam" id="PF00431">
    <property type="entry name" value="CUB"/>
    <property type="match status" value="8"/>
</dbReference>
<dbReference type="Gene3D" id="2.60.120.290">
    <property type="entry name" value="Spermadhesin, CUB domain"/>
    <property type="match status" value="8"/>
</dbReference>
<reference evidence="8" key="1">
    <citation type="submission" date="2025-08" db="UniProtKB">
        <authorList>
            <consortium name="RefSeq"/>
        </authorList>
    </citation>
    <scope>IDENTIFICATION</scope>
</reference>
<keyword evidence="4" id="KW-0812">Transmembrane</keyword>
<feature type="domain" description="CUB" evidence="6">
    <location>
        <begin position="653"/>
        <end position="770"/>
    </location>
</feature>
<evidence type="ECO:0000256" key="5">
    <source>
        <dbReference type="SAM" id="SignalP"/>
    </source>
</evidence>
<keyword evidence="7" id="KW-1185">Reference proteome</keyword>
<feature type="domain" description="CUB" evidence="6">
    <location>
        <begin position="285"/>
        <end position="401"/>
    </location>
</feature>
<feature type="domain" description="CUB" evidence="6">
    <location>
        <begin position="530"/>
        <end position="647"/>
    </location>
</feature>
<keyword evidence="1" id="KW-0677">Repeat</keyword>
<dbReference type="PANTHER" id="PTHR24251">
    <property type="entry name" value="OVOCHYMASE-RELATED"/>
    <property type="match status" value="1"/>
</dbReference>
<feature type="domain" description="CUB" evidence="6">
    <location>
        <begin position="902"/>
        <end position="1017"/>
    </location>
</feature>
<organism evidence="7 8">
    <name type="scientific">Octopus sinensis</name>
    <name type="common">East Asian common octopus</name>
    <dbReference type="NCBI Taxonomy" id="2607531"/>
    <lineage>
        <taxon>Eukaryota</taxon>
        <taxon>Metazoa</taxon>
        <taxon>Spiralia</taxon>
        <taxon>Lophotrochozoa</taxon>
        <taxon>Mollusca</taxon>
        <taxon>Cephalopoda</taxon>
        <taxon>Coleoidea</taxon>
        <taxon>Octopodiformes</taxon>
        <taxon>Octopoda</taxon>
        <taxon>Incirrata</taxon>
        <taxon>Octopodidae</taxon>
        <taxon>Octopus</taxon>
    </lineage>
</organism>
<evidence type="ECO:0000256" key="3">
    <source>
        <dbReference type="PROSITE-ProRule" id="PRU00059"/>
    </source>
</evidence>
<gene>
    <name evidence="8" type="primary">LOC115218654</name>
</gene>
<dbReference type="SMART" id="SM00042">
    <property type="entry name" value="CUB"/>
    <property type="match status" value="8"/>
</dbReference>
<sequence>MYIFISNQMYTTQFKMTPFIILGLILQVLAAADSVNDCLETKNLTASTSSWQLIQSPGYFSKYVKNMSCSWLIYAGDPNYSLQVDWQRVDIEYSLGCYKDFVQIYRGFDRSGELLDHRCGQSSINVNNIGRYAYIYFHTDNTIEREGFSLKYKSTNSGSKICTATTSYTSHPYSWQTITSPYYPDNYLDSLSCNWLITTDDALEIVKLKVLDTEMENSTDCSKDVVHVYDGGTPRSPKLGSWCGSDTPEFISTGRKMYITFITNDKAHFRGFKAKFISEQKGVNCSGVTKLTAYPSIQYLTTPNYPHFYASNLSCSWLINSGSRSGKLYLDVRDSDIEYSIGCMKDYAELYLGTDRKADIFSRWCGGTRRKFYTYHASLFIHFHSDASLTGRGFQLSYYMGSPSAACRDKTLLVANRHGWKEFNSPFYPTVYEGNLSCWWILTAANEFDIVELQVLDFEVEDSPGCVYDSVKVFDGGNVNSPSLDRWCGVKHPSFISTGQKLMVQFETDDSYDYKGFKMRYIARDVSFLCGPGKYLKAELEERKYLVSPNLISPLYSTVKCEWQITTKNADELVKLEVAFSSLDNSTNCDDNYIAVYDGATTNAKLLGKKCGNQTLTFVSSSWSVYVVLQLKKSNRSNALLATFYSEKKEAQCKDIDNRISFSDQKNYISSPEFPRIYRSMRSCSWLLTTSKNQVIRLEIMYADFPQESQCMSNAYLAVYDGNSRRDGLLGVVCGNEPKTYISTGQQMMVLLKGHTNLTGRFLAAYYSERKAEECIGSSQLTAQRHTKNYLHTPSFPTPFKKNSKKSSHCAWVIASDGPDVVKLSIIYSKLSKKEDCSEESISVYDGDLVPNRFLGMSCGEAKPSYTSTGKKLMVIFSSKSSNGSHGFLGSYYSVPNTNSPSQDRLVAMSSAIGYIHPPNFPQPYQSSMSRSWSIRSKNADENVVLEVAFSDIYLSSGCETDSVSVYDGPTEYDVLLGKWCGDDQPKFVTSNRDMLVVFHTNSTAEHTGFLASYHTELQSSRFKHPNHIWLCIALLILIILVGCFLLGRYLFRKYGHHQWSGKGNKGTESMGSRMDIYDHASTSVSMKSLLETF</sequence>
<keyword evidence="4" id="KW-1133">Transmembrane helix</keyword>
<keyword evidence="2" id="KW-1015">Disulfide bond</keyword>
<feature type="transmembrane region" description="Helical" evidence="4">
    <location>
        <begin position="1028"/>
        <end position="1052"/>
    </location>
</feature>
<evidence type="ECO:0000313" key="7">
    <source>
        <dbReference type="Proteomes" id="UP000515154"/>
    </source>
</evidence>
<keyword evidence="4" id="KW-0472">Membrane</keyword>
<evidence type="ECO:0000313" key="8">
    <source>
        <dbReference type="RefSeq" id="XP_036364424.1"/>
    </source>
</evidence>
<keyword evidence="5" id="KW-0732">Signal</keyword>
<comment type="caution">
    <text evidence="3">Lacks conserved residue(s) required for the propagation of feature annotation.</text>
</comment>
<dbReference type="CDD" id="cd00041">
    <property type="entry name" value="CUB"/>
    <property type="match status" value="8"/>
</dbReference>
<protein>
    <submittedName>
        <fullName evidence="8">Cubilin isoform X1</fullName>
    </submittedName>
</protein>
<dbReference type="AlphaFoldDB" id="A0A7E6F9J2"/>
<feature type="domain" description="CUB" evidence="6">
    <location>
        <begin position="38"/>
        <end position="155"/>
    </location>
</feature>
<name>A0A7E6F9J2_9MOLL</name>
<dbReference type="InterPro" id="IPR035914">
    <property type="entry name" value="Sperma_CUB_dom_sf"/>
</dbReference>
<accession>A0A7E6F9J2</accession>
<dbReference type="RefSeq" id="XP_036364424.1">
    <property type="nucleotide sequence ID" value="XM_036508531.1"/>
</dbReference>